<name>A0AAV4Q3X2_9ARAC</name>
<dbReference type="Proteomes" id="UP001054837">
    <property type="component" value="Unassembled WGS sequence"/>
</dbReference>
<evidence type="ECO:0000313" key="2">
    <source>
        <dbReference type="Proteomes" id="UP001054837"/>
    </source>
</evidence>
<evidence type="ECO:0000313" key="1">
    <source>
        <dbReference type="EMBL" id="GIY02720.1"/>
    </source>
</evidence>
<dbReference type="EMBL" id="BPLQ01003725">
    <property type="protein sequence ID" value="GIY02720.1"/>
    <property type="molecule type" value="Genomic_DNA"/>
</dbReference>
<accession>A0AAV4Q3X2</accession>
<dbReference type="AlphaFoldDB" id="A0AAV4Q3X2"/>
<organism evidence="1 2">
    <name type="scientific">Caerostris darwini</name>
    <dbReference type="NCBI Taxonomy" id="1538125"/>
    <lineage>
        <taxon>Eukaryota</taxon>
        <taxon>Metazoa</taxon>
        <taxon>Ecdysozoa</taxon>
        <taxon>Arthropoda</taxon>
        <taxon>Chelicerata</taxon>
        <taxon>Arachnida</taxon>
        <taxon>Araneae</taxon>
        <taxon>Araneomorphae</taxon>
        <taxon>Entelegynae</taxon>
        <taxon>Araneoidea</taxon>
        <taxon>Araneidae</taxon>
        <taxon>Caerostris</taxon>
    </lineage>
</organism>
<gene>
    <name evidence="1" type="ORF">CDAR_53841</name>
</gene>
<keyword evidence="2" id="KW-1185">Reference proteome</keyword>
<sequence>MAVCPQIQLQFSRERVGCTPAPTRGGGSSNDPLEMMCDHYNAVQSAYARRNGRGHFRRPIEAATRNDKLISGYHSLGYKEEM</sequence>
<protein>
    <submittedName>
        <fullName evidence="1">Uncharacterized protein</fullName>
    </submittedName>
</protein>
<comment type="caution">
    <text evidence="1">The sequence shown here is derived from an EMBL/GenBank/DDBJ whole genome shotgun (WGS) entry which is preliminary data.</text>
</comment>
<reference evidence="1 2" key="1">
    <citation type="submission" date="2021-06" db="EMBL/GenBank/DDBJ databases">
        <title>Caerostris darwini draft genome.</title>
        <authorList>
            <person name="Kono N."/>
            <person name="Arakawa K."/>
        </authorList>
    </citation>
    <scope>NUCLEOTIDE SEQUENCE [LARGE SCALE GENOMIC DNA]</scope>
</reference>
<proteinExistence type="predicted"/>